<proteinExistence type="predicted"/>
<dbReference type="RefSeq" id="WP_369918356.1">
    <property type="nucleotide sequence ID" value="NZ_JBCLSQ010000015.1"/>
</dbReference>
<evidence type="ECO:0000256" key="1">
    <source>
        <dbReference type="SAM" id="Phobius"/>
    </source>
</evidence>
<protein>
    <recommendedName>
        <fullName evidence="4">PrgI family protein</fullName>
    </recommendedName>
</protein>
<dbReference type="EMBL" id="JBCLSQ010000015">
    <property type="protein sequence ID" value="MEY8538158.1"/>
    <property type="molecule type" value="Genomic_DNA"/>
</dbReference>
<accession>A0ABV4D8T5</accession>
<feature type="transmembrane region" description="Helical" evidence="1">
    <location>
        <begin position="45"/>
        <end position="64"/>
    </location>
</feature>
<gene>
    <name evidence="2" type="ORF">AALM99_06855</name>
</gene>
<keyword evidence="1" id="KW-1133">Transmembrane helix</keyword>
<sequence length="120" mass="13467">MELNSRIYKDGAKTGKSKKLIAALVGISGVIGVSAYGLLSLQIPFLPLQTFTIIGVFLVGFSTFGEIKGIPMWRFFYLAMRYAVSENKRNFVLETKKGEVKAIEKGKSKIFKKKKTKKRK</sequence>
<evidence type="ECO:0008006" key="4">
    <source>
        <dbReference type="Google" id="ProtNLM"/>
    </source>
</evidence>
<evidence type="ECO:0000313" key="2">
    <source>
        <dbReference type="EMBL" id="MEY8538158.1"/>
    </source>
</evidence>
<dbReference type="Proteomes" id="UP001565242">
    <property type="component" value="Unassembled WGS sequence"/>
</dbReference>
<keyword evidence="1" id="KW-0812">Transmembrane</keyword>
<reference evidence="2 3" key="1">
    <citation type="submission" date="2024-03" db="EMBL/GenBank/DDBJ databases">
        <title>Mouse gut bacterial collection (mGBC) of GemPharmatech.</title>
        <authorList>
            <person name="He Y."/>
            <person name="Dong L."/>
            <person name="Wu D."/>
            <person name="Gao X."/>
            <person name="Lin Z."/>
        </authorList>
    </citation>
    <scope>NUCLEOTIDE SEQUENCE [LARGE SCALE GENOMIC DNA]</scope>
    <source>
        <strain evidence="2 3">20-218</strain>
    </source>
</reference>
<organism evidence="2 3">
    <name type="scientific">Lactococcus muris</name>
    <dbReference type="NCBI Taxonomy" id="2941330"/>
    <lineage>
        <taxon>Bacteria</taxon>
        <taxon>Bacillati</taxon>
        <taxon>Bacillota</taxon>
        <taxon>Bacilli</taxon>
        <taxon>Lactobacillales</taxon>
        <taxon>Streptococcaceae</taxon>
        <taxon>Lactococcus</taxon>
    </lineage>
</organism>
<name>A0ABV4D8T5_9LACT</name>
<feature type="transmembrane region" description="Helical" evidence="1">
    <location>
        <begin position="20"/>
        <end position="39"/>
    </location>
</feature>
<keyword evidence="3" id="KW-1185">Reference proteome</keyword>
<keyword evidence="1" id="KW-0472">Membrane</keyword>
<comment type="caution">
    <text evidence="2">The sequence shown here is derived from an EMBL/GenBank/DDBJ whole genome shotgun (WGS) entry which is preliminary data.</text>
</comment>
<evidence type="ECO:0000313" key="3">
    <source>
        <dbReference type="Proteomes" id="UP001565242"/>
    </source>
</evidence>